<dbReference type="AlphaFoldDB" id="A0A7S4Q8W6"/>
<accession>A0A7S4Q8W6</accession>
<evidence type="ECO:0000256" key="1">
    <source>
        <dbReference type="SAM" id="MobiDB-lite"/>
    </source>
</evidence>
<sequence length="501" mass="52618">MDGATPGFGSCLDSDAAYPVPGEDGGWGQTLKLSGDFYGEVDDVHRGVSMPAAPPDMEWGCSDAFGGIECYREPDDILRGIHMDVGHPELHWQDQFDMACLGGLPASLEKGGSASTATGGAVPVSSRVARRFAESDRPPLAPSDPLFQFAAKALRLHSTAPFEIGNILLDFLATQVKSSIIKVAFAKFAIKSEVFLDGASCLLKARAYEEAVGRFCVELQRRGGDCVTFGRVHAMAVHYLTERLPTSPLAADVPEFPKVCPPGIEIGSVDAEGATPLLDMADDSSRPDLQADSAASLLGIAQNKMDVRCLCNARAFYGLKKLLLQSEEDKIAIPTSCTLSALAQHAEATPCFANEGILPIIADKIRSTATSEIVQQELAKALHTTLASCATALSAKVSEEVLEALVDATEDAHIGSGAIRSSLLEARSLLERRHVGALGPLPGEATVVQCGGPGLAAEGPCPEVCLPPSQPPAHRASPVQPRTPSPSPSACPAPSHLWSAP</sequence>
<feature type="compositionally biased region" description="Pro residues" evidence="1">
    <location>
        <begin position="481"/>
        <end position="491"/>
    </location>
</feature>
<dbReference type="EMBL" id="HBNR01021223">
    <property type="protein sequence ID" value="CAE4574519.1"/>
    <property type="molecule type" value="Transcribed_RNA"/>
</dbReference>
<reference evidence="2" key="1">
    <citation type="submission" date="2021-01" db="EMBL/GenBank/DDBJ databases">
        <authorList>
            <person name="Corre E."/>
            <person name="Pelletier E."/>
            <person name="Niang G."/>
            <person name="Scheremetjew M."/>
            <person name="Finn R."/>
            <person name="Kale V."/>
            <person name="Holt S."/>
            <person name="Cochrane G."/>
            <person name="Meng A."/>
            <person name="Brown T."/>
            <person name="Cohen L."/>
        </authorList>
    </citation>
    <scope>NUCLEOTIDE SEQUENCE</scope>
    <source>
        <strain evidence="2">CCMP3105</strain>
    </source>
</reference>
<evidence type="ECO:0000313" key="2">
    <source>
        <dbReference type="EMBL" id="CAE4574519.1"/>
    </source>
</evidence>
<name>A0A7S4Q8W6_9DINO</name>
<protein>
    <submittedName>
        <fullName evidence="2">Uncharacterized protein</fullName>
    </submittedName>
</protein>
<dbReference type="InterPro" id="IPR016024">
    <property type="entry name" value="ARM-type_fold"/>
</dbReference>
<organism evidence="2">
    <name type="scientific">Alexandrium monilatum</name>
    <dbReference type="NCBI Taxonomy" id="311494"/>
    <lineage>
        <taxon>Eukaryota</taxon>
        <taxon>Sar</taxon>
        <taxon>Alveolata</taxon>
        <taxon>Dinophyceae</taxon>
        <taxon>Gonyaulacales</taxon>
        <taxon>Pyrocystaceae</taxon>
        <taxon>Alexandrium</taxon>
    </lineage>
</organism>
<gene>
    <name evidence="2" type="ORF">AMON00008_LOCUS14138</name>
</gene>
<dbReference type="SUPFAM" id="SSF48371">
    <property type="entry name" value="ARM repeat"/>
    <property type="match status" value="1"/>
</dbReference>
<proteinExistence type="predicted"/>
<feature type="region of interest" description="Disordered" evidence="1">
    <location>
        <begin position="466"/>
        <end position="501"/>
    </location>
</feature>
<dbReference type="InterPro" id="IPR011989">
    <property type="entry name" value="ARM-like"/>
</dbReference>
<dbReference type="Gene3D" id="1.25.10.10">
    <property type="entry name" value="Leucine-rich Repeat Variant"/>
    <property type="match status" value="1"/>
</dbReference>